<feature type="compositionally biased region" description="Low complexity" evidence="2">
    <location>
        <begin position="982"/>
        <end position="1008"/>
    </location>
</feature>
<keyword evidence="4" id="KW-1185">Reference proteome</keyword>
<evidence type="ECO:0008006" key="5">
    <source>
        <dbReference type="Google" id="ProtNLM"/>
    </source>
</evidence>
<accession>A0A2J7QUV7</accession>
<feature type="coiled-coil region" evidence="1">
    <location>
        <begin position="335"/>
        <end position="362"/>
    </location>
</feature>
<feature type="region of interest" description="Disordered" evidence="2">
    <location>
        <begin position="419"/>
        <end position="439"/>
    </location>
</feature>
<dbReference type="InterPro" id="IPR039320">
    <property type="entry name" value="RNF207"/>
</dbReference>
<sequence length="1008" mass="111226">MFSTHEVVHMSKCLKEGHRRCAVHGEQYIMFSNTQKNMLCVNCFRDTPAEARLQCVDIDTAYTQGCKKLDRAVLSLCDLQNSVREGLFMFKTLLDELQQNMESEKHTINSFCQGMQEAIAKTHASMIMEVQRQFETKERQFRGQLVNLGTVLPLLQLHLLLCSSFSSAANKYQFLDLAYPMMDRLAAVSQLSQPPRPVQSSQIRTNYRNEFSHALEPWVGKSVITATQQQQQAGPGLYEPSQVQQSQQPSQQQHGGSQPSATQHFHPPPSRRQHSALRAKALEGEGPFSNHCRSFDSQIKELSQQLCGVKERLGELHRDVTLLRRAHTPPLAARYEHVTRECAVLEEQLERHQVELERLKNVFDTLWEEQLCRIHVEQEIFQSQMNDILTLRAEVKHLSLIAHQLEPYVKSLAAAERSQASTDSVQQQQQPQEPISSHQQLQSLLEHISMLQLDAASSYRMDSSGAQKGECRVHPGQVVTSPSAENIMYMKVDGKEAPVREVSRTRGTSGREQQQVTAAMLDVSGSGVSIYGSRQQQTPAIGQSLQNVDTGRDGKRGVLSQLIEKVRTKEDRKKSPVQEEARVLLGRERSKSDGRGGGVSAVVEGGRTKLTSGHQGSETKSQAAVGGGKSTAFRTGKGDASTQRYSSAAASSRESSSSKVASLYHTISGKVLGSRDSSDRSDTISGLEMSGQGTIASHHHLPPPPPPTTARRPQSHHEDIPSSDLAGHLDVRERLEAHLKEKLQEMMRHRLIRASSVGEKGIDSQGTEESEYQRISEATTSPVGGSDGGGITKQAVRAMIHREPSTAASTPTSPHRHRGEQQGKIVRLYPASDTEDSVFYATEDQGGTADKARKQNSCESLTLSTVSVNSRRSSVDLGDRKTLVVVIGTSSKGAKARLMQKQRSWETFPPKKRGIGADERGEGFGKFCRDPDAFRGGFELRPAQSGSQGALGSLRGEVGSLKKADSFEGHEEAVRTLVAAVQETRTQHMQQQQQQRKQSQPKQSGGGN</sequence>
<feature type="region of interest" description="Disordered" evidence="2">
    <location>
        <begin position="567"/>
        <end position="659"/>
    </location>
</feature>
<feature type="compositionally biased region" description="Basic and acidic residues" evidence="2">
    <location>
        <begin position="567"/>
        <end position="594"/>
    </location>
</feature>
<feature type="region of interest" description="Disordered" evidence="2">
    <location>
        <begin position="229"/>
        <end position="276"/>
    </location>
</feature>
<feature type="region of interest" description="Disordered" evidence="2">
    <location>
        <begin position="908"/>
        <end position="928"/>
    </location>
</feature>
<feature type="compositionally biased region" description="Low complexity" evidence="2">
    <location>
        <begin position="640"/>
        <end position="659"/>
    </location>
</feature>
<dbReference type="PANTHER" id="PTHR22635">
    <property type="entry name" value="RING FINGER PROTEIN 207"/>
    <property type="match status" value="1"/>
</dbReference>
<dbReference type="PANTHER" id="PTHR22635:SF0">
    <property type="entry name" value="RING FINGER PROTEIN 207"/>
    <property type="match status" value="1"/>
</dbReference>
<dbReference type="AlphaFoldDB" id="A0A2J7QUV7"/>
<gene>
    <name evidence="3" type="ORF">B7P43_G10105</name>
</gene>
<dbReference type="Gene3D" id="1.20.58.1540">
    <property type="entry name" value="Actin interacting protein 3, C-terminal domain"/>
    <property type="match status" value="1"/>
</dbReference>
<dbReference type="GO" id="GO:0030544">
    <property type="term" value="F:Hsp70 protein binding"/>
    <property type="evidence" value="ECO:0007669"/>
    <property type="project" value="InterPro"/>
</dbReference>
<feature type="region of interest" description="Disordered" evidence="2">
    <location>
        <begin position="979"/>
        <end position="1008"/>
    </location>
</feature>
<organism evidence="3 4">
    <name type="scientific">Cryptotermes secundus</name>
    <dbReference type="NCBI Taxonomy" id="105785"/>
    <lineage>
        <taxon>Eukaryota</taxon>
        <taxon>Metazoa</taxon>
        <taxon>Ecdysozoa</taxon>
        <taxon>Arthropoda</taxon>
        <taxon>Hexapoda</taxon>
        <taxon>Insecta</taxon>
        <taxon>Pterygota</taxon>
        <taxon>Neoptera</taxon>
        <taxon>Polyneoptera</taxon>
        <taxon>Dictyoptera</taxon>
        <taxon>Blattodea</taxon>
        <taxon>Blattoidea</taxon>
        <taxon>Termitoidae</taxon>
        <taxon>Kalotermitidae</taxon>
        <taxon>Cryptotermitinae</taxon>
        <taxon>Cryptotermes</taxon>
    </lineage>
</organism>
<feature type="compositionally biased region" description="Basic and acidic residues" evidence="2">
    <location>
        <begin position="915"/>
        <end position="928"/>
    </location>
</feature>
<feature type="compositionally biased region" description="Polar residues" evidence="2">
    <location>
        <begin position="609"/>
        <end position="622"/>
    </location>
</feature>
<dbReference type="GO" id="GO:0048471">
    <property type="term" value="C:perinuclear region of cytoplasm"/>
    <property type="evidence" value="ECO:0007669"/>
    <property type="project" value="TreeGrafter"/>
</dbReference>
<feature type="region of interest" description="Disordered" evidence="2">
    <location>
        <begin position="757"/>
        <end position="789"/>
    </location>
</feature>
<evidence type="ECO:0000256" key="1">
    <source>
        <dbReference type="SAM" id="Coils"/>
    </source>
</evidence>
<dbReference type="EMBL" id="NEVH01010480">
    <property type="protein sequence ID" value="PNF32368.1"/>
    <property type="molecule type" value="Genomic_DNA"/>
</dbReference>
<feature type="compositionally biased region" description="Low complexity" evidence="2">
    <location>
        <begin position="240"/>
        <end position="260"/>
    </location>
</feature>
<dbReference type="GO" id="GO:0044325">
    <property type="term" value="F:transmembrane transporter binding"/>
    <property type="evidence" value="ECO:0007669"/>
    <property type="project" value="TreeGrafter"/>
</dbReference>
<name>A0A2J7QUV7_9NEOP</name>
<evidence type="ECO:0000313" key="4">
    <source>
        <dbReference type="Proteomes" id="UP000235965"/>
    </source>
</evidence>
<comment type="caution">
    <text evidence="3">The sequence shown here is derived from an EMBL/GenBank/DDBJ whole genome shotgun (WGS) entry which is preliminary data.</text>
</comment>
<proteinExistence type="predicted"/>
<keyword evidence="1" id="KW-0175">Coiled coil</keyword>
<dbReference type="Proteomes" id="UP000235965">
    <property type="component" value="Unassembled WGS sequence"/>
</dbReference>
<feature type="region of interest" description="Disordered" evidence="2">
    <location>
        <begin position="803"/>
        <end position="822"/>
    </location>
</feature>
<dbReference type="InParanoid" id="A0A2J7QUV7"/>
<feature type="region of interest" description="Disordered" evidence="2">
    <location>
        <begin position="693"/>
        <end position="727"/>
    </location>
</feature>
<reference evidence="3 4" key="1">
    <citation type="submission" date="2017-12" db="EMBL/GenBank/DDBJ databases">
        <title>Hemimetabolous genomes reveal molecular basis of termite eusociality.</title>
        <authorList>
            <person name="Harrison M.C."/>
            <person name="Jongepier E."/>
            <person name="Robertson H.M."/>
            <person name="Arning N."/>
            <person name="Bitard-Feildel T."/>
            <person name="Chao H."/>
            <person name="Childers C.P."/>
            <person name="Dinh H."/>
            <person name="Doddapaneni H."/>
            <person name="Dugan S."/>
            <person name="Gowin J."/>
            <person name="Greiner C."/>
            <person name="Han Y."/>
            <person name="Hu H."/>
            <person name="Hughes D.S.T."/>
            <person name="Huylmans A.-K."/>
            <person name="Kemena C."/>
            <person name="Kremer L.P.M."/>
            <person name="Lee S.L."/>
            <person name="Lopez-Ezquerra A."/>
            <person name="Mallet L."/>
            <person name="Monroy-Kuhn J.M."/>
            <person name="Moser A."/>
            <person name="Murali S.C."/>
            <person name="Muzny D.M."/>
            <person name="Otani S."/>
            <person name="Piulachs M.-D."/>
            <person name="Poelchau M."/>
            <person name="Qu J."/>
            <person name="Schaub F."/>
            <person name="Wada-Katsumata A."/>
            <person name="Worley K.C."/>
            <person name="Xie Q."/>
            <person name="Ylla G."/>
            <person name="Poulsen M."/>
            <person name="Gibbs R.A."/>
            <person name="Schal C."/>
            <person name="Richards S."/>
            <person name="Belles X."/>
            <person name="Korb J."/>
            <person name="Bornberg-Bauer E."/>
        </authorList>
    </citation>
    <scope>NUCLEOTIDE SEQUENCE [LARGE SCALE GENOMIC DNA]</scope>
    <source>
        <tissue evidence="3">Whole body</tissue>
    </source>
</reference>
<protein>
    <recommendedName>
        <fullName evidence="5">RING finger protein 207</fullName>
    </recommendedName>
</protein>
<dbReference type="OrthoDB" id="9049620at2759"/>
<evidence type="ECO:0000256" key="2">
    <source>
        <dbReference type="SAM" id="MobiDB-lite"/>
    </source>
</evidence>
<evidence type="ECO:0000313" key="3">
    <source>
        <dbReference type="EMBL" id="PNF32368.1"/>
    </source>
</evidence>
<dbReference type="STRING" id="105785.A0A2J7QUV7"/>